<sequence>MAAILNGRFVYRGFEAWISVEGQPLSHFGVESNEQRGEATAWIPSEASKTFRVNYRKTFDDENGYWAKLRLDGHKADRRMHENRPGKGITEAKRMEYVEISPTNARFFMFNPIAFTDDDTYLDHPNAASIGEIRLVLLPANVRNGPPAPRHFNAPLSKQKERKVHEKDKRKVVHQIKLSETVEKPQIEPDVVHVEVVGQPVTFVFKYRPLGRCFKQTGSHLAPRRLPY</sequence>
<proteinExistence type="predicted"/>
<dbReference type="AlphaFoldDB" id="A0A9P5YN69"/>
<feature type="domain" description="DUF7918" evidence="1">
    <location>
        <begin position="14"/>
        <end position="208"/>
    </location>
</feature>
<dbReference type="InterPro" id="IPR057678">
    <property type="entry name" value="DUF7918"/>
</dbReference>
<organism evidence="2 3">
    <name type="scientific">Pholiota conissans</name>
    <dbReference type="NCBI Taxonomy" id="109636"/>
    <lineage>
        <taxon>Eukaryota</taxon>
        <taxon>Fungi</taxon>
        <taxon>Dikarya</taxon>
        <taxon>Basidiomycota</taxon>
        <taxon>Agaricomycotina</taxon>
        <taxon>Agaricomycetes</taxon>
        <taxon>Agaricomycetidae</taxon>
        <taxon>Agaricales</taxon>
        <taxon>Agaricineae</taxon>
        <taxon>Strophariaceae</taxon>
        <taxon>Pholiota</taxon>
    </lineage>
</organism>
<dbReference type="Proteomes" id="UP000807469">
    <property type="component" value="Unassembled WGS sequence"/>
</dbReference>
<name>A0A9P5YN69_9AGAR</name>
<comment type="caution">
    <text evidence="2">The sequence shown here is derived from an EMBL/GenBank/DDBJ whole genome shotgun (WGS) entry which is preliminary data.</text>
</comment>
<evidence type="ECO:0000259" key="1">
    <source>
        <dbReference type="Pfam" id="PF25534"/>
    </source>
</evidence>
<dbReference type="PANTHER" id="PTHR36223">
    <property type="entry name" value="BETA-LACTAMASE-TYPE TRANSPEPTIDASE FOLD DOMAIN CONTAINING PROTEIN"/>
    <property type="match status" value="1"/>
</dbReference>
<accession>A0A9P5YN69</accession>
<gene>
    <name evidence="2" type="ORF">BDN70DRAFT_886475</name>
</gene>
<dbReference type="OrthoDB" id="3364132at2759"/>
<evidence type="ECO:0000313" key="2">
    <source>
        <dbReference type="EMBL" id="KAF9472863.1"/>
    </source>
</evidence>
<dbReference type="PANTHER" id="PTHR36223:SF1">
    <property type="entry name" value="TRANSCRIPTION ELONGATION FACTOR EAF N-TERMINAL DOMAIN-CONTAINING PROTEIN"/>
    <property type="match status" value="1"/>
</dbReference>
<dbReference type="Pfam" id="PF25534">
    <property type="entry name" value="DUF7918"/>
    <property type="match status" value="1"/>
</dbReference>
<keyword evidence="3" id="KW-1185">Reference proteome</keyword>
<reference evidence="2" key="1">
    <citation type="submission" date="2020-11" db="EMBL/GenBank/DDBJ databases">
        <authorList>
            <consortium name="DOE Joint Genome Institute"/>
            <person name="Ahrendt S."/>
            <person name="Riley R."/>
            <person name="Andreopoulos W."/>
            <person name="Labutti K."/>
            <person name="Pangilinan J."/>
            <person name="Ruiz-Duenas F.J."/>
            <person name="Barrasa J.M."/>
            <person name="Sanchez-Garcia M."/>
            <person name="Camarero S."/>
            <person name="Miyauchi S."/>
            <person name="Serrano A."/>
            <person name="Linde D."/>
            <person name="Babiker R."/>
            <person name="Drula E."/>
            <person name="Ayuso-Fernandez I."/>
            <person name="Pacheco R."/>
            <person name="Padilla G."/>
            <person name="Ferreira P."/>
            <person name="Barriuso J."/>
            <person name="Kellner H."/>
            <person name="Castanera R."/>
            <person name="Alfaro M."/>
            <person name="Ramirez L."/>
            <person name="Pisabarro A.G."/>
            <person name="Kuo A."/>
            <person name="Tritt A."/>
            <person name="Lipzen A."/>
            <person name="He G."/>
            <person name="Yan M."/>
            <person name="Ng V."/>
            <person name="Cullen D."/>
            <person name="Martin F."/>
            <person name="Rosso M.-N."/>
            <person name="Henrissat B."/>
            <person name="Hibbett D."/>
            <person name="Martinez A.T."/>
            <person name="Grigoriev I.V."/>
        </authorList>
    </citation>
    <scope>NUCLEOTIDE SEQUENCE</scope>
    <source>
        <strain evidence="2">CIRM-BRFM 674</strain>
    </source>
</reference>
<protein>
    <recommendedName>
        <fullName evidence="1">DUF7918 domain-containing protein</fullName>
    </recommendedName>
</protein>
<evidence type="ECO:0000313" key="3">
    <source>
        <dbReference type="Proteomes" id="UP000807469"/>
    </source>
</evidence>
<dbReference type="EMBL" id="MU155490">
    <property type="protein sequence ID" value="KAF9472863.1"/>
    <property type="molecule type" value="Genomic_DNA"/>
</dbReference>